<dbReference type="HAMAP" id="MF_01328_B">
    <property type="entry name" value="Ribosomal_uL4_B"/>
    <property type="match status" value="1"/>
</dbReference>
<reference evidence="6 7" key="1">
    <citation type="submission" date="2015-11" db="EMBL/GenBank/DDBJ databases">
        <title>Genomic analysis of 38 Legionella species identifies large and diverse effector repertoires.</title>
        <authorList>
            <person name="Burstein D."/>
            <person name="Amaro F."/>
            <person name="Zusman T."/>
            <person name="Lifshitz Z."/>
            <person name="Cohen O."/>
            <person name="Gilbert J.A."/>
            <person name="Pupko T."/>
            <person name="Shuman H.A."/>
            <person name="Segal G."/>
        </authorList>
    </citation>
    <scope>NUCLEOTIDE SEQUENCE [LARGE SCALE GENOMIC DNA]</scope>
    <source>
        <strain evidence="6 7">ATCC 49504</strain>
    </source>
</reference>
<comment type="caution">
    <text evidence="6">The sequence shown here is derived from an EMBL/GenBank/DDBJ whole genome shotgun (WGS) entry which is preliminary data.</text>
</comment>
<dbReference type="InterPro" id="IPR023574">
    <property type="entry name" value="Ribosomal_uL4_dom_sf"/>
</dbReference>
<dbReference type="SUPFAM" id="SSF52166">
    <property type="entry name" value="Ribosomal protein L4"/>
    <property type="match status" value="1"/>
</dbReference>
<dbReference type="Gene3D" id="3.40.1370.10">
    <property type="match status" value="1"/>
</dbReference>
<dbReference type="Proteomes" id="UP000054785">
    <property type="component" value="Unassembled WGS sequence"/>
</dbReference>
<comment type="function">
    <text evidence="5">One of the primary rRNA binding proteins, this protein initially binds near the 5'-end of the 23S rRNA. It is important during the early stages of 50S assembly. It makes multiple contacts with different domains of the 23S rRNA in the assembled 50S subunit and ribosome.</text>
</comment>
<name>A0A0W0TTX9_9GAMM</name>
<dbReference type="EMBL" id="LNYC01000051">
    <property type="protein sequence ID" value="KTC99069.1"/>
    <property type="molecule type" value="Genomic_DNA"/>
</dbReference>
<comment type="function">
    <text evidence="5">Forms part of the polypeptide exit tunnel.</text>
</comment>
<dbReference type="OrthoDB" id="9803201at2"/>
<dbReference type="InterPro" id="IPR013005">
    <property type="entry name" value="Ribosomal_uL4-like"/>
</dbReference>
<dbReference type="NCBIfam" id="TIGR03953">
    <property type="entry name" value="rplD_bact"/>
    <property type="match status" value="1"/>
</dbReference>
<keyword evidence="5" id="KW-0699">rRNA-binding</keyword>
<evidence type="ECO:0000256" key="3">
    <source>
        <dbReference type="ARBA" id="ARBA00023274"/>
    </source>
</evidence>
<comment type="similarity">
    <text evidence="1 5">Belongs to the universal ribosomal protein uL4 family.</text>
</comment>
<evidence type="ECO:0000313" key="7">
    <source>
        <dbReference type="Proteomes" id="UP000054785"/>
    </source>
</evidence>
<dbReference type="RefSeq" id="WP_028386049.1">
    <property type="nucleotide sequence ID" value="NZ_CAAAHN010000011.1"/>
</dbReference>
<dbReference type="STRING" id="45065.Lgee_1335"/>
<dbReference type="PATRIC" id="fig|45065.4.peg.1442"/>
<proteinExistence type="inferred from homology"/>
<dbReference type="PANTHER" id="PTHR10746">
    <property type="entry name" value="50S RIBOSOMAL PROTEIN L4"/>
    <property type="match status" value="1"/>
</dbReference>
<evidence type="ECO:0000256" key="1">
    <source>
        <dbReference type="ARBA" id="ARBA00010528"/>
    </source>
</evidence>
<keyword evidence="3 5" id="KW-0687">Ribonucleoprotein</keyword>
<dbReference type="Pfam" id="PF00573">
    <property type="entry name" value="Ribosomal_L4"/>
    <property type="match status" value="1"/>
</dbReference>
<evidence type="ECO:0000313" key="6">
    <source>
        <dbReference type="EMBL" id="KTC99069.1"/>
    </source>
</evidence>
<keyword evidence="5" id="KW-0694">RNA-binding</keyword>
<keyword evidence="7" id="KW-1185">Reference proteome</keyword>
<evidence type="ECO:0000256" key="5">
    <source>
        <dbReference type="HAMAP-Rule" id="MF_01328"/>
    </source>
</evidence>
<evidence type="ECO:0000256" key="4">
    <source>
        <dbReference type="ARBA" id="ARBA00035244"/>
    </source>
</evidence>
<protein>
    <recommendedName>
        <fullName evidence="4 5">Large ribosomal subunit protein uL4</fullName>
    </recommendedName>
</protein>
<dbReference type="GO" id="GO:0006412">
    <property type="term" value="P:translation"/>
    <property type="evidence" value="ECO:0007669"/>
    <property type="project" value="UniProtKB-UniRule"/>
</dbReference>
<gene>
    <name evidence="5" type="primary">rplD</name>
    <name evidence="6" type="ORF">Lgee_1335</name>
</gene>
<dbReference type="PANTHER" id="PTHR10746:SF6">
    <property type="entry name" value="LARGE RIBOSOMAL SUBUNIT PROTEIN UL4M"/>
    <property type="match status" value="1"/>
</dbReference>
<organism evidence="6 7">
    <name type="scientific">Legionella geestiana</name>
    <dbReference type="NCBI Taxonomy" id="45065"/>
    <lineage>
        <taxon>Bacteria</taxon>
        <taxon>Pseudomonadati</taxon>
        <taxon>Pseudomonadota</taxon>
        <taxon>Gammaproteobacteria</taxon>
        <taxon>Legionellales</taxon>
        <taxon>Legionellaceae</taxon>
        <taxon>Legionella</taxon>
    </lineage>
</organism>
<dbReference type="GO" id="GO:0005840">
    <property type="term" value="C:ribosome"/>
    <property type="evidence" value="ECO:0007669"/>
    <property type="project" value="UniProtKB-KW"/>
</dbReference>
<dbReference type="GO" id="GO:0003735">
    <property type="term" value="F:structural constituent of ribosome"/>
    <property type="evidence" value="ECO:0007669"/>
    <property type="project" value="InterPro"/>
</dbReference>
<accession>A0A0W0TTX9</accession>
<dbReference type="InterPro" id="IPR002136">
    <property type="entry name" value="Ribosomal_uL4"/>
</dbReference>
<dbReference type="GO" id="GO:0019843">
    <property type="term" value="F:rRNA binding"/>
    <property type="evidence" value="ECO:0007669"/>
    <property type="project" value="UniProtKB-UniRule"/>
</dbReference>
<dbReference type="AlphaFoldDB" id="A0A0W0TTX9"/>
<comment type="subunit">
    <text evidence="5">Part of the 50S ribosomal subunit.</text>
</comment>
<evidence type="ECO:0000256" key="2">
    <source>
        <dbReference type="ARBA" id="ARBA00022980"/>
    </source>
</evidence>
<dbReference type="GO" id="GO:1990904">
    <property type="term" value="C:ribonucleoprotein complex"/>
    <property type="evidence" value="ECO:0007669"/>
    <property type="project" value="UniProtKB-KW"/>
</dbReference>
<sequence length="201" mass="22568">MQFTTADTNAAFDVNDEVFAYPYNEGLVHQAVVTFMNNARSGNSAQKTRAEVRGGGRKPWNQKGTGRARAGSIRSPIWRSGGVTFASKKRDYSQKLNKKMYKRAMRSIISELNRSGNLIIVDDFQCESHKTKDFVNKMHALNINNALVVMREIGEAEYLGSRNLIDFDVTDTTAIDPVVLLQFEKVVMTRDAVTKIGEQLQ</sequence>
<keyword evidence="2 5" id="KW-0689">Ribosomal protein</keyword>